<dbReference type="EMBL" id="GGEC01047545">
    <property type="protein sequence ID" value="MBX28029.1"/>
    <property type="molecule type" value="Transcribed_RNA"/>
</dbReference>
<sequence>MPACHLLCILLMLGLHQQNHLLMLRRFTMDWTFPLMMITHSESFQLNFLLMEEKSLQEATMTQYMSMILEQISLPFESVRTTYVPCL</sequence>
<organism evidence="2">
    <name type="scientific">Rhizophora mucronata</name>
    <name type="common">Asiatic mangrove</name>
    <dbReference type="NCBI Taxonomy" id="61149"/>
    <lineage>
        <taxon>Eukaryota</taxon>
        <taxon>Viridiplantae</taxon>
        <taxon>Streptophyta</taxon>
        <taxon>Embryophyta</taxon>
        <taxon>Tracheophyta</taxon>
        <taxon>Spermatophyta</taxon>
        <taxon>Magnoliopsida</taxon>
        <taxon>eudicotyledons</taxon>
        <taxon>Gunneridae</taxon>
        <taxon>Pentapetalae</taxon>
        <taxon>rosids</taxon>
        <taxon>fabids</taxon>
        <taxon>Malpighiales</taxon>
        <taxon>Rhizophoraceae</taxon>
        <taxon>Rhizophora</taxon>
    </lineage>
</organism>
<evidence type="ECO:0000313" key="2">
    <source>
        <dbReference type="EMBL" id="MBX28029.1"/>
    </source>
</evidence>
<reference evidence="2" key="1">
    <citation type="submission" date="2018-02" db="EMBL/GenBank/DDBJ databases">
        <title>Rhizophora mucronata_Transcriptome.</title>
        <authorList>
            <person name="Meera S.P."/>
            <person name="Sreeshan A."/>
            <person name="Augustine A."/>
        </authorList>
    </citation>
    <scope>NUCLEOTIDE SEQUENCE</scope>
    <source>
        <tissue evidence="2">Leaf</tissue>
    </source>
</reference>
<dbReference type="AlphaFoldDB" id="A0A2P2MCR0"/>
<protein>
    <recommendedName>
        <fullName evidence="3">Secreted protein</fullName>
    </recommendedName>
</protein>
<accession>A0A2P2MCR0</accession>
<feature type="chain" id="PRO_5015160225" description="Secreted protein" evidence="1">
    <location>
        <begin position="19"/>
        <end position="87"/>
    </location>
</feature>
<keyword evidence="1" id="KW-0732">Signal</keyword>
<proteinExistence type="predicted"/>
<evidence type="ECO:0000256" key="1">
    <source>
        <dbReference type="SAM" id="SignalP"/>
    </source>
</evidence>
<evidence type="ECO:0008006" key="3">
    <source>
        <dbReference type="Google" id="ProtNLM"/>
    </source>
</evidence>
<name>A0A2P2MCR0_RHIMU</name>
<feature type="signal peptide" evidence="1">
    <location>
        <begin position="1"/>
        <end position="18"/>
    </location>
</feature>